<reference evidence="9 10" key="1">
    <citation type="journal article" date="2013" name="Genome Announc.">
        <title>Draft genome sequence of the moderately halophilic gammaproteobacterium Halomonas anticariensis FP35.</title>
        <authorList>
            <person name="Tahrioui A."/>
            <person name="Quesada E."/>
            <person name="Llamas I."/>
        </authorList>
    </citation>
    <scope>NUCLEOTIDE SEQUENCE [LARGE SCALE GENOMIC DNA]</scope>
    <source>
        <strain evidence="10">DSM 16096 / CECT 5854 / LMG 22089 / FP35</strain>
    </source>
</reference>
<dbReference type="RefSeq" id="WP_016414820.1">
    <property type="nucleotide sequence ID" value="NZ_AUAB01000028.1"/>
</dbReference>
<name>S2KU42_LITA3</name>
<evidence type="ECO:0000256" key="7">
    <source>
        <dbReference type="SAM" id="Phobius"/>
    </source>
</evidence>
<feature type="coiled-coil region" evidence="6">
    <location>
        <begin position="141"/>
        <end position="216"/>
    </location>
</feature>
<dbReference type="GO" id="GO:0005886">
    <property type="term" value="C:plasma membrane"/>
    <property type="evidence" value="ECO:0007669"/>
    <property type="project" value="UniProtKB-SubCell"/>
</dbReference>
<dbReference type="InterPro" id="IPR003856">
    <property type="entry name" value="LPS_length_determ_N"/>
</dbReference>
<evidence type="ECO:0000256" key="4">
    <source>
        <dbReference type="ARBA" id="ARBA00022989"/>
    </source>
</evidence>
<evidence type="ECO:0000256" key="5">
    <source>
        <dbReference type="ARBA" id="ARBA00023136"/>
    </source>
</evidence>
<accession>S2KU42</accession>
<dbReference type="PANTHER" id="PTHR32309:SF13">
    <property type="entry name" value="FERRIC ENTEROBACTIN TRANSPORT PROTEIN FEPE"/>
    <property type="match status" value="1"/>
</dbReference>
<dbReference type="EMBL" id="ASTJ01000011">
    <property type="protein sequence ID" value="EPC04088.1"/>
    <property type="molecule type" value="Genomic_DNA"/>
</dbReference>
<feature type="transmembrane region" description="Helical" evidence="7">
    <location>
        <begin position="234"/>
        <end position="258"/>
    </location>
</feature>
<dbReference type="InterPro" id="IPR050445">
    <property type="entry name" value="Bact_polysacc_biosynth/exp"/>
</dbReference>
<keyword evidence="2" id="KW-1003">Cell membrane</keyword>
<dbReference type="STRING" id="1121939.L861_01915"/>
<evidence type="ECO:0000313" key="10">
    <source>
        <dbReference type="Proteomes" id="UP000014463"/>
    </source>
</evidence>
<keyword evidence="3 7" id="KW-0812">Transmembrane</keyword>
<dbReference type="OrthoDB" id="5781423at2"/>
<feature type="domain" description="Polysaccharide chain length determinant N-terminal" evidence="8">
    <location>
        <begin position="19"/>
        <end position="63"/>
    </location>
</feature>
<evidence type="ECO:0000256" key="3">
    <source>
        <dbReference type="ARBA" id="ARBA00022692"/>
    </source>
</evidence>
<evidence type="ECO:0000313" key="9">
    <source>
        <dbReference type="EMBL" id="EPC04088.1"/>
    </source>
</evidence>
<evidence type="ECO:0000256" key="2">
    <source>
        <dbReference type="ARBA" id="ARBA00022475"/>
    </source>
</evidence>
<dbReference type="PATRIC" id="fig|1121939.11.peg.358"/>
<keyword evidence="10" id="KW-1185">Reference proteome</keyword>
<keyword evidence="4 7" id="KW-1133">Transmembrane helix</keyword>
<dbReference type="AlphaFoldDB" id="S2KU42"/>
<sequence>MTQPSSQPPSQPSRPEYDDEISLVDLAKILVRRWKALVTIFVLVVGVALAYALLMPRTYQYASIYNAAEQAPAQVSTLSPTRALEAPSSLVAKASNLYLGPLTRELIAEQGWENLPFEVTIDNPPDTLLITLSSEASPDYVEQVKALHERLLERLQQGQQQLVERRRETLQGQLESTKDSLEVLRNADSPSAGELIATYTARIAELEANLADLQEGEVNQVAVQSLEPAGTSRALIVALGLVFGAMLAIIGVFVMQFASLVRTSLKEDKS</sequence>
<dbReference type="eggNOG" id="COG3765">
    <property type="taxonomic scope" value="Bacteria"/>
</dbReference>
<comment type="subcellular location">
    <subcellularLocation>
        <location evidence="1">Cell membrane</location>
        <topology evidence="1">Multi-pass membrane protein</topology>
    </subcellularLocation>
</comment>
<organism evidence="9 10">
    <name type="scientific">Litchfieldella anticariensis (strain DSM 16096 / CECT 5854 / CIP 108499 / LMG 22089 / FP35)</name>
    <name type="common">Halomonas anticariensis</name>
    <dbReference type="NCBI Taxonomy" id="1121939"/>
    <lineage>
        <taxon>Bacteria</taxon>
        <taxon>Pseudomonadati</taxon>
        <taxon>Pseudomonadota</taxon>
        <taxon>Gammaproteobacteria</taxon>
        <taxon>Oceanospirillales</taxon>
        <taxon>Halomonadaceae</taxon>
        <taxon>Litchfieldella</taxon>
    </lineage>
</organism>
<comment type="caution">
    <text evidence="9">The sequence shown here is derived from an EMBL/GenBank/DDBJ whole genome shotgun (WGS) entry which is preliminary data.</text>
</comment>
<evidence type="ECO:0000259" key="8">
    <source>
        <dbReference type="Pfam" id="PF02706"/>
    </source>
</evidence>
<dbReference type="PANTHER" id="PTHR32309">
    <property type="entry name" value="TYROSINE-PROTEIN KINASE"/>
    <property type="match status" value="1"/>
</dbReference>
<evidence type="ECO:0000256" key="1">
    <source>
        <dbReference type="ARBA" id="ARBA00004651"/>
    </source>
</evidence>
<protein>
    <recommendedName>
        <fullName evidence="8">Polysaccharide chain length determinant N-terminal domain-containing protein</fullName>
    </recommendedName>
</protein>
<evidence type="ECO:0000256" key="6">
    <source>
        <dbReference type="SAM" id="Coils"/>
    </source>
</evidence>
<gene>
    <name evidence="9" type="ORF">L861_01915</name>
</gene>
<dbReference type="Pfam" id="PF02706">
    <property type="entry name" value="Wzz"/>
    <property type="match status" value="1"/>
</dbReference>
<proteinExistence type="predicted"/>
<dbReference type="Proteomes" id="UP000014463">
    <property type="component" value="Unassembled WGS sequence"/>
</dbReference>
<keyword evidence="6" id="KW-0175">Coiled coil</keyword>
<feature type="transmembrane region" description="Helical" evidence="7">
    <location>
        <begin position="34"/>
        <end position="54"/>
    </location>
</feature>
<keyword evidence="5 7" id="KW-0472">Membrane</keyword>
<dbReference type="GO" id="GO:0004713">
    <property type="term" value="F:protein tyrosine kinase activity"/>
    <property type="evidence" value="ECO:0007669"/>
    <property type="project" value="TreeGrafter"/>
</dbReference>